<dbReference type="OrthoDB" id="291007at2759"/>
<comment type="caution">
    <text evidence="4">The sequence shown here is derived from an EMBL/GenBank/DDBJ whole genome shotgun (WGS) entry which is preliminary data.</text>
</comment>
<evidence type="ECO:0000313" key="5">
    <source>
        <dbReference type="Proteomes" id="UP000192578"/>
    </source>
</evidence>
<dbReference type="InterPro" id="IPR013871">
    <property type="entry name" value="Cysteine_rich_secretory"/>
</dbReference>
<feature type="compositionally biased region" description="Low complexity" evidence="1">
    <location>
        <begin position="473"/>
        <end position="483"/>
    </location>
</feature>
<dbReference type="PRINTS" id="PR00837">
    <property type="entry name" value="V5TPXLIKE"/>
</dbReference>
<dbReference type="PANTHER" id="PTHR10334">
    <property type="entry name" value="CYSTEINE-RICH SECRETORY PROTEIN-RELATED"/>
    <property type="match status" value="1"/>
</dbReference>
<evidence type="ECO:0000256" key="1">
    <source>
        <dbReference type="SAM" id="MobiDB-lite"/>
    </source>
</evidence>
<dbReference type="InterPro" id="IPR001283">
    <property type="entry name" value="CRISP-related"/>
</dbReference>
<feature type="region of interest" description="Disordered" evidence="1">
    <location>
        <begin position="466"/>
        <end position="566"/>
    </location>
</feature>
<dbReference type="SUPFAM" id="SSF55797">
    <property type="entry name" value="PR-1-like"/>
    <property type="match status" value="1"/>
</dbReference>
<organism evidence="4 5">
    <name type="scientific">Hypsibius exemplaris</name>
    <name type="common">Freshwater tardigrade</name>
    <dbReference type="NCBI Taxonomy" id="2072580"/>
    <lineage>
        <taxon>Eukaryota</taxon>
        <taxon>Metazoa</taxon>
        <taxon>Ecdysozoa</taxon>
        <taxon>Tardigrada</taxon>
        <taxon>Eutardigrada</taxon>
        <taxon>Parachela</taxon>
        <taxon>Hypsibioidea</taxon>
        <taxon>Hypsibiidae</taxon>
        <taxon>Hypsibius</taxon>
    </lineage>
</organism>
<evidence type="ECO:0000259" key="3">
    <source>
        <dbReference type="SMART" id="SM00198"/>
    </source>
</evidence>
<evidence type="ECO:0000256" key="2">
    <source>
        <dbReference type="SAM" id="SignalP"/>
    </source>
</evidence>
<dbReference type="AlphaFoldDB" id="A0A1W0WNN6"/>
<feature type="compositionally biased region" description="Polar residues" evidence="1">
    <location>
        <begin position="635"/>
        <end position="645"/>
    </location>
</feature>
<dbReference type="EMBL" id="MTYJ01000070">
    <property type="protein sequence ID" value="OQV16743.1"/>
    <property type="molecule type" value="Genomic_DNA"/>
</dbReference>
<dbReference type="Gene3D" id="3.40.33.10">
    <property type="entry name" value="CAP"/>
    <property type="match status" value="1"/>
</dbReference>
<keyword evidence="2" id="KW-0732">Signal</keyword>
<gene>
    <name evidence="4" type="ORF">BV898_09101</name>
</gene>
<feature type="chain" id="PRO_5012031758" evidence="2">
    <location>
        <begin position="27"/>
        <end position="645"/>
    </location>
</feature>
<dbReference type="Pfam" id="PF01400">
    <property type="entry name" value="Astacin"/>
    <property type="match status" value="1"/>
</dbReference>
<keyword evidence="5" id="KW-1185">Reference proteome</keyword>
<accession>A0A1W0WNN6</accession>
<feature type="compositionally biased region" description="Low complexity" evidence="1">
    <location>
        <begin position="500"/>
        <end position="519"/>
    </location>
</feature>
<dbReference type="Pfam" id="PF08562">
    <property type="entry name" value="Crisp"/>
    <property type="match status" value="1"/>
</dbReference>
<name>A0A1W0WNN6_HYPEX</name>
<dbReference type="GO" id="GO:0004222">
    <property type="term" value="F:metalloendopeptidase activity"/>
    <property type="evidence" value="ECO:0007669"/>
    <property type="project" value="InterPro"/>
</dbReference>
<dbReference type="SUPFAM" id="SSF57546">
    <property type="entry name" value="Crisp domain-like"/>
    <property type="match status" value="1"/>
</dbReference>
<dbReference type="Gene3D" id="3.40.390.10">
    <property type="entry name" value="Collagenase (Catalytic Domain)"/>
    <property type="match status" value="1"/>
</dbReference>
<dbReference type="InterPro" id="IPR014044">
    <property type="entry name" value="CAP_dom"/>
</dbReference>
<proteinExistence type="predicted"/>
<sequence>MVLHCSLAALLAVTISLLAVIVVSHAESSGCCTTDFNICVERLPKACLEDNEQYLDVLNTLLSCTVGQNPITIKECPFFCQPVEGRNSICTSSPSMARQSRSTARIMATTVTRTTATTSRMKRKPRITAKIPAGGSEGEDEDRDKIAKAEQAAMVKNLDPKSLEIQGTILDIINTYRRDVKAANMLKVSWDPVAAKSAQDYAARCVHSTSKGTGFSTKGSTFDKCNQNLARGDLYKTWADVFADWHGNSSDFHLGKIPCATSGALVQQYTPFKPYTQLVWAHSYLIGCAVADCPTKGPQFVCHFCVQGNFNGNCEPYLAGTPSNGGICGKCGGADSVFCDDGLCTNYCPYENRYKDCDERFPDAESCNDATNPNSPNRPGCEATCNCRIFMKNFLDWSAVEVAALGFPYDFESIMHYPKVTFSKDGFYWTIRLKKEWAQYETVMGQRNGLSQIDTGKINAMHVKVPRKGRGQATSAAPTAAADESPDPMDYGGFRPPVRPSARTTRPTTRPSVPVTEPPLTDDDRNGEDPGTQAPTQRVTRPRRITHKPNKPITEQKQPSTKAPWTATEVPVIKTEAVTTPTTTMTTKKAVQTTVVSDDAEDLTELSTTMTKKRRTTTTPVEVTGAADSGDDTDLTTPTTKSETN</sequence>
<feature type="region of interest" description="Disordered" evidence="1">
    <location>
        <begin position="606"/>
        <end position="645"/>
    </location>
</feature>
<feature type="compositionally biased region" description="Polar residues" evidence="1">
    <location>
        <begin position="553"/>
        <end position="563"/>
    </location>
</feature>
<dbReference type="SMART" id="SM00198">
    <property type="entry name" value="SCP"/>
    <property type="match status" value="1"/>
</dbReference>
<protein>
    <submittedName>
        <fullName evidence="4">Cysteine-rich venom protein</fullName>
    </submittedName>
</protein>
<dbReference type="SUPFAM" id="SSF55486">
    <property type="entry name" value="Metalloproteases ('zincins'), catalytic domain"/>
    <property type="match status" value="1"/>
</dbReference>
<dbReference type="InterPro" id="IPR024079">
    <property type="entry name" value="MetalloPept_cat_dom_sf"/>
</dbReference>
<reference evidence="5" key="1">
    <citation type="submission" date="2017-01" db="EMBL/GenBank/DDBJ databases">
        <title>Comparative genomics of anhydrobiosis in the tardigrade Hypsibius dujardini.</title>
        <authorList>
            <person name="Yoshida Y."/>
            <person name="Koutsovoulos G."/>
            <person name="Laetsch D."/>
            <person name="Stevens L."/>
            <person name="Kumar S."/>
            <person name="Horikawa D."/>
            <person name="Ishino K."/>
            <person name="Komine S."/>
            <person name="Tomita M."/>
            <person name="Blaxter M."/>
            <person name="Arakawa K."/>
        </authorList>
    </citation>
    <scope>NUCLEOTIDE SEQUENCE [LARGE SCALE GENOMIC DNA]</scope>
    <source>
        <strain evidence="5">Z151</strain>
    </source>
</reference>
<dbReference type="InterPro" id="IPR001506">
    <property type="entry name" value="Peptidase_M12A"/>
</dbReference>
<dbReference type="GO" id="GO:0006508">
    <property type="term" value="P:proteolysis"/>
    <property type="evidence" value="ECO:0007669"/>
    <property type="project" value="InterPro"/>
</dbReference>
<feature type="signal peptide" evidence="2">
    <location>
        <begin position="1"/>
        <end position="26"/>
    </location>
</feature>
<dbReference type="Proteomes" id="UP000192578">
    <property type="component" value="Unassembled WGS sequence"/>
</dbReference>
<evidence type="ECO:0000313" key="4">
    <source>
        <dbReference type="EMBL" id="OQV16743.1"/>
    </source>
</evidence>
<dbReference type="InterPro" id="IPR035940">
    <property type="entry name" value="CAP_sf"/>
</dbReference>
<dbReference type="Pfam" id="PF00188">
    <property type="entry name" value="CAP"/>
    <property type="match status" value="1"/>
</dbReference>
<feature type="compositionally biased region" description="Basic residues" evidence="1">
    <location>
        <begin position="540"/>
        <end position="550"/>
    </location>
</feature>
<feature type="domain" description="SCP" evidence="3">
    <location>
        <begin position="164"/>
        <end position="312"/>
    </location>
</feature>